<evidence type="ECO:0000256" key="4">
    <source>
        <dbReference type="ARBA" id="ARBA00022777"/>
    </source>
</evidence>
<evidence type="ECO:0000259" key="7">
    <source>
        <dbReference type="PROSITE" id="PS50011"/>
    </source>
</evidence>
<keyword evidence="2" id="KW-0808">Transferase</keyword>
<dbReference type="FunFam" id="3.30.200.20:FF:000683">
    <property type="entry name" value="Uncharacterized protein"/>
    <property type="match status" value="1"/>
</dbReference>
<dbReference type="PANTHER" id="PTHR24345">
    <property type="entry name" value="SERINE/THREONINE-PROTEIN KINASE PLK"/>
    <property type="match status" value="1"/>
</dbReference>
<evidence type="ECO:0000256" key="2">
    <source>
        <dbReference type="ARBA" id="ARBA00022679"/>
    </source>
</evidence>
<dbReference type="AlphaFoldDB" id="A0A8S1NYA9"/>
<keyword evidence="9" id="KW-1185">Reference proteome</keyword>
<dbReference type="InterPro" id="IPR000719">
    <property type="entry name" value="Prot_kinase_dom"/>
</dbReference>
<dbReference type="GO" id="GO:0004674">
    <property type="term" value="F:protein serine/threonine kinase activity"/>
    <property type="evidence" value="ECO:0007669"/>
    <property type="project" value="UniProtKB-KW"/>
</dbReference>
<dbReference type="PROSITE" id="PS00108">
    <property type="entry name" value="PROTEIN_KINASE_ST"/>
    <property type="match status" value="1"/>
</dbReference>
<keyword evidence="4" id="KW-0418">Kinase</keyword>
<evidence type="ECO:0000313" key="8">
    <source>
        <dbReference type="EMBL" id="CAD8092344.1"/>
    </source>
</evidence>
<gene>
    <name evidence="8" type="ORF">PPRIM_AZ9-3.1.T0900140</name>
</gene>
<feature type="region of interest" description="Disordered" evidence="6">
    <location>
        <begin position="463"/>
        <end position="544"/>
    </location>
</feature>
<organism evidence="8 9">
    <name type="scientific">Paramecium primaurelia</name>
    <dbReference type="NCBI Taxonomy" id="5886"/>
    <lineage>
        <taxon>Eukaryota</taxon>
        <taxon>Sar</taxon>
        <taxon>Alveolata</taxon>
        <taxon>Ciliophora</taxon>
        <taxon>Intramacronucleata</taxon>
        <taxon>Oligohymenophorea</taxon>
        <taxon>Peniculida</taxon>
        <taxon>Parameciidae</taxon>
        <taxon>Paramecium</taxon>
    </lineage>
</organism>
<dbReference type="FunFam" id="1.10.510.10:FF:001175">
    <property type="entry name" value="Uncharacterized protein"/>
    <property type="match status" value="1"/>
</dbReference>
<dbReference type="GO" id="GO:0005524">
    <property type="term" value="F:ATP binding"/>
    <property type="evidence" value="ECO:0007669"/>
    <property type="project" value="UniProtKB-KW"/>
</dbReference>
<feature type="compositionally biased region" description="Polar residues" evidence="6">
    <location>
        <begin position="502"/>
        <end position="512"/>
    </location>
</feature>
<reference evidence="8" key="1">
    <citation type="submission" date="2021-01" db="EMBL/GenBank/DDBJ databases">
        <authorList>
            <consortium name="Genoscope - CEA"/>
            <person name="William W."/>
        </authorList>
    </citation>
    <scope>NUCLEOTIDE SEQUENCE</scope>
</reference>
<evidence type="ECO:0000256" key="6">
    <source>
        <dbReference type="SAM" id="MobiDB-lite"/>
    </source>
</evidence>
<feature type="domain" description="Protein kinase" evidence="7">
    <location>
        <begin position="111"/>
        <end position="376"/>
    </location>
</feature>
<keyword evidence="5" id="KW-0067">ATP-binding</keyword>
<dbReference type="OMA" id="IICQREH"/>
<evidence type="ECO:0000313" key="9">
    <source>
        <dbReference type="Proteomes" id="UP000688137"/>
    </source>
</evidence>
<dbReference type="PROSITE" id="PS50011">
    <property type="entry name" value="PROTEIN_KINASE_DOM"/>
    <property type="match status" value="1"/>
</dbReference>
<evidence type="ECO:0000256" key="1">
    <source>
        <dbReference type="ARBA" id="ARBA00022527"/>
    </source>
</evidence>
<proteinExistence type="predicted"/>
<feature type="compositionally biased region" description="Polar residues" evidence="6">
    <location>
        <begin position="523"/>
        <end position="533"/>
    </location>
</feature>
<accession>A0A8S1NYA9</accession>
<name>A0A8S1NYA9_PARPR</name>
<protein>
    <recommendedName>
        <fullName evidence="7">Protein kinase domain-containing protein</fullName>
    </recommendedName>
</protein>
<dbReference type="EMBL" id="CAJJDM010000093">
    <property type="protein sequence ID" value="CAD8092344.1"/>
    <property type="molecule type" value="Genomic_DNA"/>
</dbReference>
<comment type="caution">
    <text evidence="8">The sequence shown here is derived from an EMBL/GenBank/DDBJ whole genome shotgun (WGS) entry which is preliminary data.</text>
</comment>
<dbReference type="InterPro" id="IPR008271">
    <property type="entry name" value="Ser/Thr_kinase_AS"/>
</dbReference>
<keyword evidence="3" id="KW-0547">Nucleotide-binding</keyword>
<dbReference type="Proteomes" id="UP000688137">
    <property type="component" value="Unassembled WGS sequence"/>
</dbReference>
<sequence length="544" mass="63049">MQNIEINYGEVVYHIICQREHLVRDIYFQLYIFKNAITLSTEIESSTPKYMVPINLENNIHWVKNNQRVLTQFGIEYKGTVKYFTAPEQELKIFKRIVKNKIMYREVSDFYQPLKLLGKGGSSKVYLVHDKDNSAEFASKCIEKRYLREDGGYTALFNEISIMASLDNEQIVKLEEVYEGDNTFYLILEYLKGPSLHDLCNSRSTTQPLTWDQIKQIMWQLLKGVAHMHSLNIMHRDLKPENIMFKEHGSVQGLRIVDFGLATNTNVEKYPFPKCGTPGYVAPEIANLKDLTLKYDKICDMFSIGCIFYKLITQKDLFPGVDYHEILKLNKKCYVNLDNLQMFKAPSSAVELISQMLNPNPTLRISAQKALEHLFFVQSPQADIRISFQTKKRLDPQNKLWQTQLFKNIKSDKIQLPEIPLKLRQQVKEDEVVEDEKISINVPAMKSPRFQQQIKQKNINLIDSQPSTPRTKQIKKYSTQEYDLSSDASSPDSARMRPTIVLKNSTQSSAKAQTPRARPSKQIILQRQMSNQPIEEVNEEEIKA</sequence>
<dbReference type="Pfam" id="PF00069">
    <property type="entry name" value="Pkinase"/>
    <property type="match status" value="1"/>
</dbReference>
<keyword evidence="1" id="KW-0723">Serine/threonine-protein kinase</keyword>
<dbReference type="SMART" id="SM00220">
    <property type="entry name" value="S_TKc"/>
    <property type="match status" value="1"/>
</dbReference>
<dbReference type="GO" id="GO:0005634">
    <property type="term" value="C:nucleus"/>
    <property type="evidence" value="ECO:0007669"/>
    <property type="project" value="TreeGrafter"/>
</dbReference>
<evidence type="ECO:0000256" key="5">
    <source>
        <dbReference type="ARBA" id="ARBA00022840"/>
    </source>
</evidence>
<dbReference type="PANTHER" id="PTHR24345:SF0">
    <property type="entry name" value="CELL CYCLE SERINE_THREONINE-PROTEIN KINASE CDC5_MSD2"/>
    <property type="match status" value="1"/>
</dbReference>
<feature type="compositionally biased region" description="Polar residues" evidence="6">
    <location>
        <begin position="463"/>
        <end position="483"/>
    </location>
</feature>
<evidence type="ECO:0000256" key="3">
    <source>
        <dbReference type="ARBA" id="ARBA00022741"/>
    </source>
</evidence>